<comment type="caution">
    <text evidence="13">The sequence shown here is derived from an EMBL/GenBank/DDBJ whole genome shotgun (WGS) entry which is preliminary data.</text>
</comment>
<dbReference type="STRING" id="1464123.SAMN05444126_10186"/>
<evidence type="ECO:0000313" key="13">
    <source>
        <dbReference type="EMBL" id="SER43257.1"/>
    </source>
</evidence>
<dbReference type="PIRSF" id="PIRSF016933">
    <property type="entry name" value="PrsW"/>
    <property type="match status" value="1"/>
</dbReference>
<gene>
    <name evidence="13" type="ORF">SAMN05444126_10186</name>
</gene>
<evidence type="ECO:0000256" key="4">
    <source>
        <dbReference type="ARBA" id="ARBA00022475"/>
    </source>
</evidence>
<evidence type="ECO:0000256" key="6">
    <source>
        <dbReference type="ARBA" id="ARBA00022692"/>
    </source>
</evidence>
<sequence>MMLIVLTASFAPGIALLMFLYFKDELEYEPLTAVFKSFIIGMLLVIPVTYFQFVSSEVSDFFDHPAGAAFIQTGFIEEMVKWSAVYLFVFLHNGFQRQYDGIIYASAVALGFASLENLLYIQFIGLDIAFYRALFPVSVHALLGVVMGYYFARAKFHHSRKRPFLGMALLIPIILHGLYQFILIQLSEWVYALIPFMIFLWMFAMRKVKKANDLEIRHLEAGAVE</sequence>
<keyword evidence="5 11" id="KW-0645">Protease</keyword>
<evidence type="ECO:0000256" key="3">
    <source>
        <dbReference type="ARBA" id="ARBA00018997"/>
    </source>
</evidence>
<name>A0A1H9P593_9BACI</name>
<dbReference type="NCBIfam" id="NF033739">
    <property type="entry name" value="intramemb_PrsW"/>
    <property type="match status" value="1"/>
</dbReference>
<feature type="transmembrane region" description="Helical" evidence="12">
    <location>
        <begin position="164"/>
        <end position="183"/>
    </location>
</feature>
<reference evidence="14" key="1">
    <citation type="submission" date="2016-10" db="EMBL/GenBank/DDBJ databases">
        <authorList>
            <person name="de Groot N.N."/>
        </authorList>
    </citation>
    <scope>NUCLEOTIDE SEQUENCE [LARGE SCALE GENOMIC DNA]</scope>
    <source>
        <strain evidence="14">10nlg</strain>
    </source>
</reference>
<evidence type="ECO:0000256" key="5">
    <source>
        <dbReference type="ARBA" id="ARBA00022670"/>
    </source>
</evidence>
<protein>
    <recommendedName>
        <fullName evidence="3 11">Protease PrsW</fullName>
        <ecNumber evidence="11">3.4.-.-</ecNumber>
    </recommendedName>
    <alternativeName>
        <fullName evidence="10 11">Protease responsible for activating sigma-W</fullName>
    </alternativeName>
</protein>
<comment type="subcellular location">
    <subcellularLocation>
        <location evidence="1">Cell membrane</location>
        <topology evidence="1">Multi-pass membrane protein</topology>
    </subcellularLocation>
</comment>
<dbReference type="GO" id="GO:0008233">
    <property type="term" value="F:peptidase activity"/>
    <property type="evidence" value="ECO:0007669"/>
    <property type="project" value="UniProtKB-KW"/>
</dbReference>
<organism evidence="13 14">
    <name type="scientific">Salisediminibacterium halotolerans</name>
    <dbReference type="NCBI Taxonomy" id="517425"/>
    <lineage>
        <taxon>Bacteria</taxon>
        <taxon>Bacillati</taxon>
        <taxon>Bacillota</taxon>
        <taxon>Bacilli</taxon>
        <taxon>Bacillales</taxon>
        <taxon>Bacillaceae</taxon>
        <taxon>Salisediminibacterium</taxon>
    </lineage>
</organism>
<feature type="transmembrane region" description="Helical" evidence="12">
    <location>
        <begin position="101"/>
        <end position="123"/>
    </location>
</feature>
<dbReference type="AlphaFoldDB" id="A0A1H9P593"/>
<evidence type="ECO:0000256" key="10">
    <source>
        <dbReference type="ARBA" id="ARBA00030345"/>
    </source>
</evidence>
<evidence type="ECO:0000256" key="11">
    <source>
        <dbReference type="PIRNR" id="PIRNR016933"/>
    </source>
</evidence>
<dbReference type="GO" id="GO:0005886">
    <property type="term" value="C:plasma membrane"/>
    <property type="evidence" value="ECO:0007669"/>
    <property type="project" value="UniProtKB-SubCell"/>
</dbReference>
<feature type="transmembrane region" description="Helical" evidence="12">
    <location>
        <begin position="189"/>
        <end position="205"/>
    </location>
</feature>
<evidence type="ECO:0000256" key="1">
    <source>
        <dbReference type="ARBA" id="ARBA00004651"/>
    </source>
</evidence>
<feature type="transmembrane region" description="Helical" evidence="12">
    <location>
        <begin position="34"/>
        <end position="54"/>
    </location>
</feature>
<feature type="transmembrane region" description="Helical" evidence="12">
    <location>
        <begin position="6"/>
        <end position="22"/>
    </location>
</feature>
<keyword evidence="4 11" id="KW-1003">Cell membrane</keyword>
<keyword evidence="9 11" id="KW-0472">Membrane</keyword>
<keyword evidence="7 11" id="KW-0378">Hydrolase</keyword>
<evidence type="ECO:0000256" key="12">
    <source>
        <dbReference type="SAM" id="Phobius"/>
    </source>
</evidence>
<keyword evidence="14" id="KW-1185">Reference proteome</keyword>
<dbReference type="GO" id="GO:0006508">
    <property type="term" value="P:proteolysis"/>
    <property type="evidence" value="ECO:0007669"/>
    <property type="project" value="UniProtKB-KW"/>
</dbReference>
<evidence type="ECO:0000313" key="14">
    <source>
        <dbReference type="Proteomes" id="UP000199318"/>
    </source>
</evidence>
<evidence type="ECO:0000256" key="2">
    <source>
        <dbReference type="ARBA" id="ARBA00009165"/>
    </source>
</evidence>
<dbReference type="EMBL" id="FOGV01000001">
    <property type="protein sequence ID" value="SER43257.1"/>
    <property type="molecule type" value="Genomic_DNA"/>
</dbReference>
<dbReference type="InterPro" id="IPR026898">
    <property type="entry name" value="PrsW"/>
</dbReference>
<comment type="similarity">
    <text evidence="2 11">Belongs to the protease PrsW family.</text>
</comment>
<dbReference type="Proteomes" id="UP000199318">
    <property type="component" value="Unassembled WGS sequence"/>
</dbReference>
<dbReference type="PANTHER" id="PTHR36844:SF1">
    <property type="entry name" value="PROTEASE PRSW"/>
    <property type="match status" value="1"/>
</dbReference>
<dbReference type="Pfam" id="PF13367">
    <property type="entry name" value="PrsW-protease"/>
    <property type="match status" value="1"/>
</dbReference>
<evidence type="ECO:0000256" key="8">
    <source>
        <dbReference type="ARBA" id="ARBA00022989"/>
    </source>
</evidence>
<evidence type="ECO:0000256" key="7">
    <source>
        <dbReference type="ARBA" id="ARBA00022801"/>
    </source>
</evidence>
<evidence type="ECO:0000256" key="9">
    <source>
        <dbReference type="ARBA" id="ARBA00023136"/>
    </source>
</evidence>
<dbReference type="PANTHER" id="PTHR36844">
    <property type="entry name" value="PROTEASE PRSW"/>
    <property type="match status" value="1"/>
</dbReference>
<accession>A0A1H9P593</accession>
<dbReference type="RefSeq" id="WP_245729674.1">
    <property type="nucleotide sequence ID" value="NZ_FOGV01000001.1"/>
</dbReference>
<dbReference type="EC" id="3.4.-.-" evidence="11"/>
<feature type="transmembrane region" description="Helical" evidence="12">
    <location>
        <begin position="129"/>
        <end position="152"/>
    </location>
</feature>
<dbReference type="InterPro" id="IPR023596">
    <property type="entry name" value="Peptidase_PrsW_arch/bac"/>
</dbReference>
<keyword evidence="6 12" id="KW-0812">Transmembrane</keyword>
<feature type="transmembrane region" description="Helical" evidence="12">
    <location>
        <begin position="66"/>
        <end position="89"/>
    </location>
</feature>
<proteinExistence type="inferred from homology"/>
<comment type="function">
    <text evidence="11">Involved in the degradation of specific anti-sigma factors.</text>
</comment>
<keyword evidence="8 12" id="KW-1133">Transmembrane helix</keyword>